<evidence type="ECO:0000256" key="6">
    <source>
        <dbReference type="PROSITE-ProRule" id="PRU00259"/>
    </source>
</evidence>
<dbReference type="InterPro" id="IPR002652">
    <property type="entry name" value="Importin-a_IBB"/>
</dbReference>
<reference evidence="9" key="1">
    <citation type="submission" date="2023-07" db="EMBL/GenBank/DDBJ databases">
        <authorList>
            <consortium name="AG Swart"/>
            <person name="Singh M."/>
            <person name="Singh A."/>
            <person name="Seah K."/>
            <person name="Emmerich C."/>
        </authorList>
    </citation>
    <scope>NUCLEOTIDE SEQUENCE</scope>
    <source>
        <strain evidence="9">DP1</strain>
    </source>
</reference>
<evidence type="ECO:0000256" key="7">
    <source>
        <dbReference type="SAM" id="MobiDB-lite"/>
    </source>
</evidence>
<comment type="caution">
    <text evidence="9">The sequence shown here is derived from an EMBL/GenBank/DDBJ whole genome shotgun (WGS) entry which is preliminary data.</text>
</comment>
<protein>
    <recommendedName>
        <fullName evidence="5">Importin subunit alpha</fullName>
    </recommendedName>
</protein>
<dbReference type="AlphaFoldDB" id="A0AAD1U638"/>
<dbReference type="InterPro" id="IPR016024">
    <property type="entry name" value="ARM-type_fold"/>
</dbReference>
<dbReference type="Pfam" id="PF00514">
    <property type="entry name" value="Arm"/>
    <property type="match status" value="3"/>
</dbReference>
<evidence type="ECO:0000259" key="8">
    <source>
        <dbReference type="PROSITE" id="PS51214"/>
    </source>
</evidence>
<dbReference type="InterPro" id="IPR000225">
    <property type="entry name" value="Armadillo"/>
</dbReference>
<dbReference type="EMBL" id="CAMPGE010004236">
    <property type="protein sequence ID" value="CAI2363085.1"/>
    <property type="molecule type" value="Genomic_DNA"/>
</dbReference>
<dbReference type="InterPro" id="IPR011989">
    <property type="entry name" value="ARM-like"/>
</dbReference>
<dbReference type="Proteomes" id="UP001295684">
    <property type="component" value="Unassembled WGS sequence"/>
</dbReference>
<accession>A0AAD1U638</accession>
<keyword evidence="4 5" id="KW-0653">Protein transport</keyword>
<keyword evidence="3" id="KW-0677">Repeat</keyword>
<feature type="domain" description="IBB" evidence="8">
    <location>
        <begin position="13"/>
        <end position="79"/>
    </location>
</feature>
<dbReference type="InterPro" id="IPR032413">
    <property type="entry name" value="Arm_3"/>
</dbReference>
<sequence length="577" mass="65182">MEESKTSAESKLFHFDKNSKKASLKPDNRIQNRRNHLFKNQDADDIKRNRDEHNVALRKEAKNKKFAKRRNYGGNTQSDTATIQSTPTEKIEYTIEQAQSMWEDEMDIMDYFKILANTRFELTHFLLLLELIGSKEDHKILFAVVGLRKLLSLIDNPPIQNVIDANLLPQLISLIGRSDIPRIQFEVLWCLTNIASGKAEHVQALIDKGTIPIFISLLGTTHRNEDGTETYHNPYQQNIVEQSIWALGNIAGEDTYYKAMILKEGALKPLANILQNAEPNSMLARNCMWCITNLLRGKPLPSLEELFYIIPIINECLKSNDRKEIVIDGMWSISYISDAGEQAIIKMIECGILEPLITHLQHSNNNIVLPCVRALGNFVTGEDTETQTVIDAGVLPYLHALLSHQDNAIVKEACWTLSNICAGTINQISVLIETGIIDKMIELTSTDVYEIQREAGWSISNATALRDTDIVAEIVKRKGIEAMSHVLTTKVDIKTAVVILEGIRNCLEVGQQSFINEQGDNEFALILEQCGGLDTIEQMQEHENQQIYEIAVEIIESYFQVEEVDLDGDADDMLLQF</sequence>
<evidence type="ECO:0000256" key="1">
    <source>
        <dbReference type="ARBA" id="ARBA00010394"/>
    </source>
</evidence>
<dbReference type="Gene3D" id="1.25.10.10">
    <property type="entry name" value="Leucine-rich Repeat Variant"/>
    <property type="match status" value="1"/>
</dbReference>
<dbReference type="SUPFAM" id="SSF48371">
    <property type="entry name" value="ARM repeat"/>
    <property type="match status" value="1"/>
</dbReference>
<dbReference type="Pfam" id="PF16186">
    <property type="entry name" value="Arm_3"/>
    <property type="match status" value="1"/>
</dbReference>
<proteinExistence type="inferred from homology"/>
<name>A0AAD1U638_EUPCR</name>
<keyword evidence="10" id="KW-1185">Reference proteome</keyword>
<dbReference type="SMART" id="SM00185">
    <property type="entry name" value="ARM"/>
    <property type="match status" value="6"/>
</dbReference>
<dbReference type="PROSITE" id="PS51214">
    <property type="entry name" value="IBB"/>
    <property type="match status" value="1"/>
</dbReference>
<dbReference type="GO" id="GO:0006606">
    <property type="term" value="P:protein import into nucleus"/>
    <property type="evidence" value="ECO:0007669"/>
    <property type="project" value="InterPro"/>
</dbReference>
<keyword evidence="2 5" id="KW-0813">Transport</keyword>
<evidence type="ECO:0000256" key="2">
    <source>
        <dbReference type="ARBA" id="ARBA00022448"/>
    </source>
</evidence>
<evidence type="ECO:0000313" key="10">
    <source>
        <dbReference type="Proteomes" id="UP001295684"/>
    </source>
</evidence>
<feature type="region of interest" description="Disordered" evidence="7">
    <location>
        <begin position="1"/>
        <end position="27"/>
    </location>
</feature>
<evidence type="ECO:0000256" key="4">
    <source>
        <dbReference type="ARBA" id="ARBA00022927"/>
    </source>
</evidence>
<evidence type="ECO:0000256" key="3">
    <source>
        <dbReference type="ARBA" id="ARBA00022737"/>
    </source>
</evidence>
<dbReference type="InterPro" id="IPR036975">
    <property type="entry name" value="Importin-a_IBB_sf"/>
</dbReference>
<feature type="repeat" description="ARM" evidence="6">
    <location>
        <begin position="393"/>
        <end position="435"/>
    </location>
</feature>
<dbReference type="PROSITE" id="PS50176">
    <property type="entry name" value="ARM_REPEAT"/>
    <property type="match status" value="1"/>
</dbReference>
<organism evidence="9 10">
    <name type="scientific">Euplotes crassus</name>
    <dbReference type="NCBI Taxonomy" id="5936"/>
    <lineage>
        <taxon>Eukaryota</taxon>
        <taxon>Sar</taxon>
        <taxon>Alveolata</taxon>
        <taxon>Ciliophora</taxon>
        <taxon>Intramacronucleata</taxon>
        <taxon>Spirotrichea</taxon>
        <taxon>Hypotrichia</taxon>
        <taxon>Euplotida</taxon>
        <taxon>Euplotidae</taxon>
        <taxon>Moneuplotes</taxon>
    </lineage>
</organism>
<comment type="similarity">
    <text evidence="1 5">Belongs to the importin alpha family.</text>
</comment>
<dbReference type="GO" id="GO:0005737">
    <property type="term" value="C:cytoplasm"/>
    <property type="evidence" value="ECO:0007669"/>
    <property type="project" value="InterPro"/>
</dbReference>
<dbReference type="Gene3D" id="1.20.5.690">
    <property type="entry name" value="Importin-alpha, importin-beta-binding domain"/>
    <property type="match status" value="1"/>
</dbReference>
<dbReference type="Pfam" id="PF01749">
    <property type="entry name" value="IBB"/>
    <property type="match status" value="1"/>
</dbReference>
<gene>
    <name evidence="9" type="ORF">ECRASSUSDP1_LOCUS4415</name>
</gene>
<dbReference type="GO" id="GO:0061608">
    <property type="term" value="F:nuclear import signal receptor activity"/>
    <property type="evidence" value="ECO:0007669"/>
    <property type="project" value="InterPro"/>
</dbReference>
<dbReference type="PIRSF" id="PIRSF005673">
    <property type="entry name" value="Importin_alpha"/>
    <property type="match status" value="1"/>
</dbReference>
<dbReference type="InterPro" id="IPR024931">
    <property type="entry name" value="Importin_alpha"/>
</dbReference>
<evidence type="ECO:0000256" key="5">
    <source>
        <dbReference type="PIRNR" id="PIRNR005673"/>
    </source>
</evidence>
<evidence type="ECO:0000313" key="9">
    <source>
        <dbReference type="EMBL" id="CAI2363085.1"/>
    </source>
</evidence>
<dbReference type="PANTHER" id="PTHR23316">
    <property type="entry name" value="IMPORTIN ALPHA"/>
    <property type="match status" value="1"/>
</dbReference>